<dbReference type="InterPro" id="IPR025105">
    <property type="entry name" value="DUF4010"/>
</dbReference>
<feature type="transmembrane region" description="Helical" evidence="1">
    <location>
        <begin position="393"/>
        <end position="412"/>
    </location>
</feature>
<gene>
    <name evidence="4" type="ORF">OO013_02240</name>
</gene>
<keyword evidence="1" id="KW-0812">Transmembrane</keyword>
<evidence type="ECO:0000313" key="5">
    <source>
        <dbReference type="Proteomes" id="UP001209885"/>
    </source>
</evidence>
<reference evidence="4 5" key="1">
    <citation type="submission" date="2022-11" db="EMBL/GenBank/DDBJ databases">
        <title>The characterization of three novel Bacteroidetes species and genomic analysis of their roles in tidal elemental geochemical cycles.</title>
        <authorList>
            <person name="Ma K."/>
        </authorList>
    </citation>
    <scope>NUCLEOTIDE SEQUENCE [LARGE SCALE GENOMIC DNA]</scope>
    <source>
        <strain evidence="4 5">M17</strain>
    </source>
</reference>
<comment type="caution">
    <text evidence="4">The sequence shown here is derived from an EMBL/GenBank/DDBJ whole genome shotgun (WGS) entry which is preliminary data.</text>
</comment>
<accession>A0ABT3RLI2</accession>
<protein>
    <submittedName>
        <fullName evidence="4">MgtC/SapB family protein</fullName>
    </submittedName>
</protein>
<feature type="domain" description="MgtC/SapB/SrpB/YhiD N-terminal" evidence="2">
    <location>
        <begin position="8"/>
        <end position="128"/>
    </location>
</feature>
<dbReference type="Proteomes" id="UP001209885">
    <property type="component" value="Unassembled WGS sequence"/>
</dbReference>
<dbReference type="InterPro" id="IPR049177">
    <property type="entry name" value="MgtC_SapB_SrpB_YhiD_N"/>
</dbReference>
<evidence type="ECO:0000259" key="2">
    <source>
        <dbReference type="Pfam" id="PF02308"/>
    </source>
</evidence>
<feature type="transmembrane region" description="Helical" evidence="1">
    <location>
        <begin position="30"/>
        <end position="48"/>
    </location>
</feature>
<dbReference type="PANTHER" id="PTHR39084">
    <property type="entry name" value="MEMBRANE PROTEIN-RELATED"/>
    <property type="match status" value="1"/>
</dbReference>
<evidence type="ECO:0000313" key="4">
    <source>
        <dbReference type="EMBL" id="MCX2742664.1"/>
    </source>
</evidence>
<feature type="transmembrane region" description="Helical" evidence="1">
    <location>
        <begin position="172"/>
        <end position="190"/>
    </location>
</feature>
<feature type="transmembrane region" description="Helical" evidence="1">
    <location>
        <begin position="232"/>
        <end position="256"/>
    </location>
</feature>
<dbReference type="PANTHER" id="PTHR39084:SF1">
    <property type="entry name" value="DUF4010 DOMAIN-CONTAINING PROTEIN"/>
    <property type="match status" value="1"/>
</dbReference>
<organism evidence="4 5">
    <name type="scientific">Mangrovivirga halotolerans</name>
    <dbReference type="NCBI Taxonomy" id="2993936"/>
    <lineage>
        <taxon>Bacteria</taxon>
        <taxon>Pseudomonadati</taxon>
        <taxon>Bacteroidota</taxon>
        <taxon>Cytophagia</taxon>
        <taxon>Cytophagales</taxon>
        <taxon>Mangrovivirgaceae</taxon>
        <taxon>Mangrovivirga</taxon>
    </lineage>
</organism>
<keyword evidence="5" id="KW-1185">Reference proteome</keyword>
<dbReference type="Pfam" id="PF02308">
    <property type="entry name" value="MgtC"/>
    <property type="match status" value="1"/>
</dbReference>
<proteinExistence type="predicted"/>
<name>A0ABT3RLI2_9BACT</name>
<evidence type="ECO:0000259" key="3">
    <source>
        <dbReference type="Pfam" id="PF13194"/>
    </source>
</evidence>
<feature type="transmembrane region" description="Helical" evidence="1">
    <location>
        <begin position="94"/>
        <end position="127"/>
    </location>
</feature>
<dbReference type="EMBL" id="JAPFQN010000002">
    <property type="protein sequence ID" value="MCX2742664.1"/>
    <property type="molecule type" value="Genomic_DNA"/>
</dbReference>
<evidence type="ECO:0000256" key="1">
    <source>
        <dbReference type="SAM" id="Phobius"/>
    </source>
</evidence>
<keyword evidence="1" id="KW-1133">Transmembrane helix</keyword>
<dbReference type="RefSeq" id="WP_266054954.1">
    <property type="nucleotide sequence ID" value="NZ_JAPFQN010000002.1"/>
</dbReference>
<feature type="domain" description="DUF4010" evidence="3">
    <location>
        <begin position="177"/>
        <end position="384"/>
    </location>
</feature>
<sequence>MKEDLTILAVALGLGLLVGLQRERGKVRIAGIRTFSLITLFGALTGLISNKFGEIWFVAAGIIALSFLIGMANFLKREEEKPDIGQTTEIAALLMYSIGFYLAVGNITIGVVVGAAVALLLYLKGFFTRTIPKLGEKDIEAIMVFAAVSLIVLPILPDKNYGPYKVINPREIWLMVVLIVGLSVVGYFVYKWLGKRTGTGVTGILGGMISSTATTATYSKLSGQVQSSTKSIAFIIIAASAVSFIRIIIEVIAVGPQFTGTVIPPLLIVAIVFCVLSVIIFIKSDKAQEEKVPEPDNPAQFKTALIFAILYGIIIFLIAFAKDKLGNSGLYIVSILSGLTDVDAITLSMTNTMQKGTIDPTQGWKYIMVGGLSNLIFKGGMTISMASKRVSKIVIPVFLIIIGLGVVLIFIWPDINLFKTISFDLFDTQSE</sequence>
<feature type="transmembrane region" description="Helical" evidence="1">
    <location>
        <begin position="55"/>
        <end position="74"/>
    </location>
</feature>
<keyword evidence="1" id="KW-0472">Membrane</keyword>
<feature type="transmembrane region" description="Helical" evidence="1">
    <location>
        <begin position="262"/>
        <end position="282"/>
    </location>
</feature>
<dbReference type="Pfam" id="PF13194">
    <property type="entry name" value="DUF4010"/>
    <property type="match status" value="1"/>
</dbReference>
<feature type="transmembrane region" description="Helical" evidence="1">
    <location>
        <begin position="363"/>
        <end position="381"/>
    </location>
</feature>
<feature type="transmembrane region" description="Helical" evidence="1">
    <location>
        <begin position="303"/>
        <end position="321"/>
    </location>
</feature>